<dbReference type="InterPro" id="IPR003439">
    <property type="entry name" value="ABC_transporter-like_ATP-bd"/>
</dbReference>
<dbReference type="SMART" id="SM00382">
    <property type="entry name" value="AAA"/>
    <property type="match status" value="2"/>
</dbReference>
<dbReference type="InterPro" id="IPR003593">
    <property type="entry name" value="AAA+_ATPase"/>
</dbReference>
<keyword evidence="1" id="KW-0547">Nucleotide-binding</keyword>
<gene>
    <name evidence="5" type="ORF">F5984_04380</name>
</gene>
<evidence type="ECO:0000256" key="1">
    <source>
        <dbReference type="ARBA" id="ARBA00022741"/>
    </source>
</evidence>
<evidence type="ECO:0000256" key="3">
    <source>
        <dbReference type="SAM" id="MobiDB-lite"/>
    </source>
</evidence>
<feature type="region of interest" description="Disordered" evidence="3">
    <location>
        <begin position="228"/>
        <end position="254"/>
    </location>
</feature>
<feature type="compositionally biased region" description="Basic and acidic residues" evidence="3">
    <location>
        <begin position="228"/>
        <end position="245"/>
    </location>
</feature>
<proteinExistence type="predicted"/>
<dbReference type="GO" id="GO:0016887">
    <property type="term" value="F:ATP hydrolysis activity"/>
    <property type="evidence" value="ECO:0007669"/>
    <property type="project" value="InterPro"/>
</dbReference>
<dbReference type="Pfam" id="PF00005">
    <property type="entry name" value="ABC_tran"/>
    <property type="match status" value="2"/>
</dbReference>
<evidence type="ECO:0000313" key="6">
    <source>
        <dbReference type="Proteomes" id="UP000488299"/>
    </source>
</evidence>
<evidence type="ECO:0000256" key="2">
    <source>
        <dbReference type="ARBA" id="ARBA00022840"/>
    </source>
</evidence>
<organism evidence="5 6">
    <name type="scientific">Rudanella paleaurantiibacter</name>
    <dbReference type="NCBI Taxonomy" id="2614655"/>
    <lineage>
        <taxon>Bacteria</taxon>
        <taxon>Pseudomonadati</taxon>
        <taxon>Bacteroidota</taxon>
        <taxon>Cytophagia</taxon>
        <taxon>Cytophagales</taxon>
        <taxon>Cytophagaceae</taxon>
        <taxon>Rudanella</taxon>
    </lineage>
</organism>
<dbReference type="Proteomes" id="UP000488299">
    <property type="component" value="Unassembled WGS sequence"/>
</dbReference>
<dbReference type="EMBL" id="WELI01000001">
    <property type="protein sequence ID" value="KAB7733338.1"/>
    <property type="molecule type" value="Genomic_DNA"/>
</dbReference>
<evidence type="ECO:0000259" key="4">
    <source>
        <dbReference type="PROSITE" id="PS50893"/>
    </source>
</evidence>
<dbReference type="PANTHER" id="PTHR43514:SF4">
    <property type="entry name" value="ABC TRANSPORTER I FAMILY MEMBER 10"/>
    <property type="match status" value="1"/>
</dbReference>
<dbReference type="PANTHER" id="PTHR43514">
    <property type="entry name" value="ABC TRANSPORTER I FAMILY MEMBER 10"/>
    <property type="match status" value="1"/>
</dbReference>
<keyword evidence="6" id="KW-1185">Reference proteome</keyword>
<reference evidence="5 6" key="1">
    <citation type="submission" date="2019-10" db="EMBL/GenBank/DDBJ databases">
        <title>Rudanella paleaurantiibacter sp. nov., isolated from sludge.</title>
        <authorList>
            <person name="Xu S.Q."/>
        </authorList>
    </citation>
    <scope>NUCLEOTIDE SEQUENCE [LARGE SCALE GENOMIC DNA]</scope>
    <source>
        <strain evidence="5 6">HX-22-17</strain>
    </source>
</reference>
<dbReference type="PROSITE" id="PS50893">
    <property type="entry name" value="ABC_TRANSPORTER_2"/>
    <property type="match status" value="2"/>
</dbReference>
<name>A0A7J5U660_9BACT</name>
<comment type="caution">
    <text evidence="5">The sequence shown here is derived from an EMBL/GenBank/DDBJ whole genome shotgun (WGS) entry which is preliminary data.</text>
</comment>
<dbReference type="GO" id="GO:0005524">
    <property type="term" value="F:ATP binding"/>
    <property type="evidence" value="ECO:0007669"/>
    <property type="project" value="UniProtKB-KW"/>
</dbReference>
<dbReference type="InterPro" id="IPR027417">
    <property type="entry name" value="P-loop_NTPase"/>
</dbReference>
<sequence>MTLIALQDATLRRPNGFTLTNLNWTLEPNQHWAIMGPSGSGKSLFLETVAGRLPVAGGRLCLVDATLRSQIELVARDYSFDWRIAGAVQFYQQRFNTQTVDDGPTVWDVLQGQVRPVGTIDPASVPLPPPLYPEDWLRNRADVLRITHLLDRRLTSLSNGETRRTLLVRSLLKQPRILLLDNPFSGLDADSRAQLHETIEQAAQTGVSLVMVVDERDMPACVTHRLVLEGGKKEKGEGNKEKGEESSAPLSPSSVLPPSFSTAIQMQDVTVRYGAKTVLDRVNWTVQRGEKWALLGPNGSGKSTLLSLITGDNPQAYANKLHLFDRRRGTGESIWWIKSRIGFVSPELHLYFPRQTRVWDVVASGLFDTMGLFRKLDAEQQRQVQKQLETLGLTSFRDRRLADLSAGLQRWVLLARALVKRPPLLILDEPTQGLDTEQVAQFRDLIDEMATQNPDQTLIYVTHYPDELPRCVTQTLRLAEGRVV</sequence>
<evidence type="ECO:0000313" key="5">
    <source>
        <dbReference type="EMBL" id="KAB7733338.1"/>
    </source>
</evidence>
<dbReference type="AlphaFoldDB" id="A0A7J5U660"/>
<feature type="domain" description="ABC transporter" evidence="4">
    <location>
        <begin position="264"/>
        <end position="484"/>
    </location>
</feature>
<accession>A0A7J5U660</accession>
<feature type="domain" description="ABC transporter" evidence="4">
    <location>
        <begin position="4"/>
        <end position="255"/>
    </location>
</feature>
<keyword evidence="2 5" id="KW-0067">ATP-binding</keyword>
<protein>
    <submittedName>
        <fullName evidence="5">ATP-binding cassette domain-containing protein</fullName>
    </submittedName>
</protein>
<dbReference type="InterPro" id="IPR050334">
    <property type="entry name" value="Molybdenum_import_ModC"/>
</dbReference>
<dbReference type="Gene3D" id="3.40.50.300">
    <property type="entry name" value="P-loop containing nucleotide triphosphate hydrolases"/>
    <property type="match status" value="2"/>
</dbReference>
<dbReference type="SUPFAM" id="SSF52540">
    <property type="entry name" value="P-loop containing nucleoside triphosphate hydrolases"/>
    <property type="match status" value="2"/>
</dbReference>